<feature type="region of interest" description="Disordered" evidence="1">
    <location>
        <begin position="488"/>
        <end position="567"/>
    </location>
</feature>
<organism evidence="2 3">
    <name type="scientific">Nepenthes gracilis</name>
    <name type="common">Slender pitcher plant</name>
    <dbReference type="NCBI Taxonomy" id="150966"/>
    <lineage>
        <taxon>Eukaryota</taxon>
        <taxon>Viridiplantae</taxon>
        <taxon>Streptophyta</taxon>
        <taxon>Embryophyta</taxon>
        <taxon>Tracheophyta</taxon>
        <taxon>Spermatophyta</taxon>
        <taxon>Magnoliopsida</taxon>
        <taxon>eudicotyledons</taxon>
        <taxon>Gunneridae</taxon>
        <taxon>Pentapetalae</taxon>
        <taxon>Caryophyllales</taxon>
        <taxon>Nepenthaceae</taxon>
        <taxon>Nepenthes</taxon>
    </lineage>
</organism>
<protein>
    <submittedName>
        <fullName evidence="2">Uncharacterized protein</fullName>
    </submittedName>
</protein>
<accession>A0AAD3T4V1</accession>
<name>A0AAD3T4V1_NEPGR</name>
<feature type="compositionally biased region" description="Basic and acidic residues" evidence="1">
    <location>
        <begin position="522"/>
        <end position="564"/>
    </location>
</feature>
<gene>
    <name evidence="2" type="ORF">Nepgr_024607</name>
</gene>
<dbReference type="PANTHER" id="PTHR33167">
    <property type="entry name" value="TRANSCRIPTION FACTOR, PUTATIVE (DUF863)-RELATED"/>
    <property type="match status" value="1"/>
</dbReference>
<reference evidence="2" key="1">
    <citation type="submission" date="2023-05" db="EMBL/GenBank/DDBJ databases">
        <title>Nepenthes gracilis genome sequencing.</title>
        <authorList>
            <person name="Fukushima K."/>
        </authorList>
    </citation>
    <scope>NUCLEOTIDE SEQUENCE</scope>
    <source>
        <strain evidence="2">SING2019-196</strain>
    </source>
</reference>
<proteinExistence type="predicted"/>
<comment type="caution">
    <text evidence="2">The sequence shown here is derived from an EMBL/GenBank/DDBJ whole genome shotgun (WGS) entry which is preliminary data.</text>
</comment>
<dbReference type="Proteomes" id="UP001279734">
    <property type="component" value="Unassembled WGS sequence"/>
</dbReference>
<sequence length="724" mass="81045">MITEKMLKGGDIDMNSVQSCADTFKGALKNTILNQELVFRTQVYELHRLYRIQKTLTNEFKWKEFDSYTLTKGSSQSTSFTPNNLAEYNIIGEEIPFSSAVAVSEASKLQSFHMSAMDEYNNISSGHGCIRQYVPAKQMRPTKQEYSEKQQQNVQHNLWYGLTDFTQRPLDLRLPADEFISHATNYFPEKGNLWNSFDASGRNKNSLQIEKISELSDIKLSLSLTNEIGKKSEDGKRTCHIPYDVVDLEDPPLSLSNNDACSAFASRLAASSSEAAKRDLTHGITESGSLGFCPSYGKKAPYSSGFNTQKIETPNTDCFNKNQLSLSCEPLHLDLNKVIEDMSSCLSNNSMELNSVSGFSGVSRKVDLQFPVNASLAPSSSISPNTNHSIENPEFPPREDHLYFSLVNGDGSRENLTEEDAESKENIDSNTDFIDLETVPGHTFDVGEDPCNPGSDPKNESVGSQSKLSDRILGDGDKMDAMTVEDHKLSGSCKSDSNTDDHSISNRTMQSGIECGESHFSTSDESRNDSLGSRVKEASLGDLDQRSSDSRESSNQYIDKRGQSEVDESVQKAAESLVFISMKSQVCPEDVLMRANSKEFNNADSSKPEYSSESFESIALKLSESSSNDYAMSSKTFQVCESEKRDFGYKLKRGTRMRDFQKDILPGLSTLARREICEDINIMESVIRSREYKKMRSKMNGGENWSKTTRSRRSRANYRRRYYA</sequence>
<keyword evidence="3" id="KW-1185">Reference proteome</keyword>
<evidence type="ECO:0000256" key="1">
    <source>
        <dbReference type="SAM" id="MobiDB-lite"/>
    </source>
</evidence>
<feature type="region of interest" description="Disordered" evidence="1">
    <location>
        <begin position="409"/>
        <end position="476"/>
    </location>
</feature>
<dbReference type="EMBL" id="BSYO01000025">
    <property type="protein sequence ID" value="GMH22764.1"/>
    <property type="molecule type" value="Genomic_DNA"/>
</dbReference>
<dbReference type="AlphaFoldDB" id="A0AAD3T4V1"/>
<evidence type="ECO:0000313" key="3">
    <source>
        <dbReference type="Proteomes" id="UP001279734"/>
    </source>
</evidence>
<feature type="region of interest" description="Disordered" evidence="1">
    <location>
        <begin position="698"/>
        <end position="724"/>
    </location>
</feature>
<dbReference type="InterPro" id="IPR008581">
    <property type="entry name" value="DUF863_pln"/>
</dbReference>
<dbReference type="Pfam" id="PF05904">
    <property type="entry name" value="DUF863"/>
    <property type="match status" value="1"/>
</dbReference>
<dbReference type="PANTHER" id="PTHR33167:SF29">
    <property type="entry name" value="T28K15.14 PROTEIN"/>
    <property type="match status" value="1"/>
</dbReference>
<feature type="compositionally biased region" description="Basic residues" evidence="1">
    <location>
        <begin position="709"/>
        <end position="724"/>
    </location>
</feature>
<evidence type="ECO:0000313" key="2">
    <source>
        <dbReference type="EMBL" id="GMH22764.1"/>
    </source>
</evidence>